<sequence>MESGITPLAWSALAGGAIATGQGVSPALLTVLDELAARENVTRSAIAIAFVLAHPSRPVAIIGTQTPSRISELALATSVSLTRSDVYAIIQASDGSPLP</sequence>
<accession>A0A6J7TXB4</accession>
<gene>
    <name evidence="2" type="ORF">UFOPK4293_01664</name>
</gene>
<dbReference type="InterPro" id="IPR023210">
    <property type="entry name" value="NADP_OxRdtase_dom"/>
</dbReference>
<protein>
    <submittedName>
        <fullName evidence="2">Unannotated protein</fullName>
    </submittedName>
</protein>
<dbReference type="AlphaFoldDB" id="A0A6J7TXB4"/>
<dbReference type="EMBL" id="CAFBQH010000162">
    <property type="protein sequence ID" value="CAB5057730.1"/>
    <property type="molecule type" value="Genomic_DNA"/>
</dbReference>
<organism evidence="2">
    <name type="scientific">freshwater metagenome</name>
    <dbReference type="NCBI Taxonomy" id="449393"/>
    <lineage>
        <taxon>unclassified sequences</taxon>
        <taxon>metagenomes</taxon>
        <taxon>ecological metagenomes</taxon>
    </lineage>
</organism>
<feature type="domain" description="NADP-dependent oxidoreductase" evidence="1">
    <location>
        <begin position="3"/>
        <end position="90"/>
    </location>
</feature>
<dbReference type="Gene3D" id="3.20.20.100">
    <property type="entry name" value="NADP-dependent oxidoreductase domain"/>
    <property type="match status" value="1"/>
</dbReference>
<evidence type="ECO:0000313" key="2">
    <source>
        <dbReference type="EMBL" id="CAB5057730.1"/>
    </source>
</evidence>
<dbReference type="SUPFAM" id="SSF51430">
    <property type="entry name" value="NAD(P)-linked oxidoreductase"/>
    <property type="match status" value="1"/>
</dbReference>
<reference evidence="2" key="1">
    <citation type="submission" date="2020-05" db="EMBL/GenBank/DDBJ databases">
        <authorList>
            <person name="Chiriac C."/>
            <person name="Salcher M."/>
            <person name="Ghai R."/>
            <person name="Kavagutti S V."/>
        </authorList>
    </citation>
    <scope>NUCLEOTIDE SEQUENCE</scope>
</reference>
<dbReference type="Pfam" id="PF00248">
    <property type="entry name" value="Aldo_ket_red"/>
    <property type="match status" value="1"/>
</dbReference>
<name>A0A6J7TXB4_9ZZZZ</name>
<evidence type="ECO:0000259" key="1">
    <source>
        <dbReference type="Pfam" id="PF00248"/>
    </source>
</evidence>
<proteinExistence type="predicted"/>
<dbReference type="InterPro" id="IPR036812">
    <property type="entry name" value="NAD(P)_OxRdtase_dom_sf"/>
</dbReference>